<dbReference type="GO" id="GO:0010256">
    <property type="term" value="P:endomembrane system organization"/>
    <property type="evidence" value="ECO:0007669"/>
    <property type="project" value="UniProtKB-ARBA"/>
</dbReference>
<dbReference type="Proteomes" id="UP000053240">
    <property type="component" value="Unassembled WGS sequence"/>
</dbReference>
<feature type="region of interest" description="Disordered" evidence="5">
    <location>
        <begin position="321"/>
        <end position="360"/>
    </location>
</feature>
<sequence length="2194" mass="240295">MSLPGNGIFVVQGEMAMLVTAMRRSTRWGSHSFPNEEYDVLMRTFQDLKTILNQVEDLRLLDPPTYLSPFLEVIRSKETTGPVTSLALSAIHKFLSYGLIDPTHPSVPATVEDIADAVTHARFVGTDHSSDGVVLMKILQVLRTLMLSPEGAMLTDESVCEIMLSCFRICFETRLTELLRRNAEQCLRDMTQLIFMRLPQFPPEDAGAHFATLSLSLKKRDKSTKKKSMSTAHSTNSLDRKSSLTDRATSPTVENIDNDSKVDATHRQNQDKNLMNEAEITIEPVEQQVKSPSKKHARHSSMDLAHGNPSISQLLEKCVSNTDTQDSQLEDDSKCELAEETKDDLPQAEEEEVKDETQKDVEEKLEEYVNHRGIRFTPQEETPNLQPYGLVCVRELFRFVISLCNPLEGQNTSAMVQLGLALVGTALEVAADQLPRYPALLHLVRDPLCRNLLSILKLCVIVFVSLGRSVCVRGHAGWAGHVRGSYDARAPPRPPPPPASHTDNPPPAIYDGTQQILYWSDSTDEIAFVVPSGNEILETEEKPSQSDSLKSYVDGPCASTWTVEGSLTKGFIRKASPPSSIEGRQRICNYECLWTAVPFAISANSCGCLLLLDTERITIFALDLQVSFLLFESLRYHLKFQMEAFFKKIIEIISADTSKSIYELKEIHHLALESLAQMFRIPGFCAELYLNYDCDIYCMNVFEEITKLLSKNVVSSTAYNIHSLSLEALMTIIEAIEMGTSQKMEKSEIEIVEEEKGVEVFGRGGQVSLELGGMDDVSVVSDHVTHDISQYVTSARIARHKPTGKLPTEAELDNIKNMKKWVTQGTELFNQKPERGVEFLQEHGVLATPLDPHQVALFLRENPDLDKKMIGEYICKRSSRGEEGSGVGEGVSGGVSVLSAFADSFDYRGQRIDIALRQYLETFRLPGEAPLIFLVMEKFAERWHTTNGSPFANTDAAFRLAYAIIMLNMDQHNHNAKKLNVPMTAEDFVRNLRGCNGTGDFDQPMLEAIFNSIKNEEMVMPAERVGLVREAYLWRVLQRRARGPAAAYRAPPLPHHHARLLPLLCPPAISALSAAYERAPQPSAEEVGGAGAGGGRGECVSLAALGGLERVAALLARLQPDTVPLDTLLLTLCKFSGLLAPPHAGYIAIGVSLGQSIKAQLALRRACAVAARHADCVRDAWRHLLEILQTLYIGRLLPKCLVEAEDYLAPGGTVSLIRDTARGSDSGLLSSIYSYIALGETVAARHADCVRDAWRHLLEILQTLYIGRLLPKCLVEAEDYLAPGGTVSLIRDTARGSDSGLLSSIYSYIALGETGMRAPTPHEKALIDVATDCVAKCNFPGLLITETKFLQLESLQELVRAMVTAGTPPDPESLQLNPHLEDITIFFLELLGKTLIQNRDRLASVWGEASAHVERVVWWASARGAQPLTRALTALLRTSARLMRCELCAPAVLHHLALLFHLPYKLFYQQADVISCGLYELVKTSAQNVHSGEEWGVLLALLAAAGAGAWPQTSRTRPDGDRWPPAAGSSSRSEASDEETEKRPTSVSSESELSHSPHTQGWIVVKKEASAEGAREAAAGGGLWNAEVEGVVLRAHRASALARCAEALALVVRDVAHVTPHNCRAAGPRGGGEGEGGARRGRGRRKGGDSSDEELDTLDQYHMVSIQLLDLMHTLHSRTAQIFKWWREEADQGHGGEDYDLWEVAWKPLLQGIAEFCTDRRRQVANSAIAYLQRALLAPALGALGGAGWAACFEHVLLPLLDAPPPRPDAAARADTVMCKVFLQHLQALSARAGFGALWARVLGVQRALLATPHEPLQEAALESLKNMLLVMHSVRIFNTGDNYNELWYLTWQIIAEFLPTLKDELFPEVNDNTRPATNLPSHMQPPLPPTLPTLVPVPAPALLPADTPTHTSRPLNVQTSHAQSPNILVASMAHSPVNLIQSPPMATPSLVAPTPINVSAPAPTAVGTVPTAVSAAPPAVPAVGSAAPPCAPLGGLVPIRNPLYDQTGLTSSVLLQPLNEMISTPIGISIQTQPPVLYPRSADPAPPQPSANQNEPYTIAIESTMTDTDDVSKPISDTQQSELYAEYLSNPYNEANEITVKDFNPEENRYLPGSKDQDLLQPKPYETAPAQQKSFSANTTPSHSGNLAQFLSTENLRKESNSIFNFSNYFGSGNDLTNPGSDLFDTLTAAQEG</sequence>
<feature type="compositionally biased region" description="Basic and acidic residues" evidence="5">
    <location>
        <begin position="331"/>
        <end position="345"/>
    </location>
</feature>
<dbReference type="Pfam" id="PF12783">
    <property type="entry name" value="Sec7-like_HUS"/>
    <property type="match status" value="1"/>
</dbReference>
<evidence type="ECO:0000256" key="3">
    <source>
        <dbReference type="ARBA" id="ARBA00022448"/>
    </source>
</evidence>
<dbReference type="GO" id="GO:0032012">
    <property type="term" value="P:regulation of ARF protein signal transduction"/>
    <property type="evidence" value="ECO:0007669"/>
    <property type="project" value="InterPro"/>
</dbReference>
<dbReference type="InParanoid" id="A0A194R5A3"/>
<feature type="domain" description="SEC7" evidence="6">
    <location>
        <begin position="811"/>
        <end position="1016"/>
    </location>
</feature>
<dbReference type="Gene3D" id="1.10.1000.11">
    <property type="entry name" value="Arf Nucleotide-binding Site Opener,domain 2"/>
    <property type="match status" value="1"/>
</dbReference>
<dbReference type="FunCoup" id="A0A194R5A3">
    <property type="interactions" value="1893"/>
</dbReference>
<dbReference type="STRING" id="76193.A0A194R5A3"/>
<proteinExistence type="predicted"/>
<feature type="region of interest" description="Disordered" evidence="5">
    <location>
        <begin position="487"/>
        <end position="506"/>
    </location>
</feature>
<dbReference type="PANTHER" id="PTHR10663:SF388">
    <property type="entry name" value="GOLGI-SPECIFIC BREFELDIN A-RESISTANCE GUANINE NUCLEOTIDE EXCHANGE FACTOR 1"/>
    <property type="match status" value="1"/>
</dbReference>
<evidence type="ECO:0000256" key="5">
    <source>
        <dbReference type="SAM" id="MobiDB-lite"/>
    </source>
</evidence>
<protein>
    <submittedName>
        <fullName evidence="7">Golgi-specific brefeldin A-resistance guanine nucleotide exchange factor 1</fullName>
    </submittedName>
</protein>
<evidence type="ECO:0000313" key="7">
    <source>
        <dbReference type="EMBL" id="KPJ12857.1"/>
    </source>
</evidence>
<name>A0A194R5A3_PAPMA</name>
<dbReference type="Pfam" id="PF23325">
    <property type="entry name" value="TPR_28"/>
    <property type="match status" value="1"/>
</dbReference>
<dbReference type="InterPro" id="IPR023394">
    <property type="entry name" value="Sec7_C_sf"/>
</dbReference>
<dbReference type="PANTHER" id="PTHR10663">
    <property type="entry name" value="GUANYL-NUCLEOTIDE EXCHANGE FACTOR"/>
    <property type="match status" value="1"/>
</dbReference>
<feature type="region of interest" description="Disordered" evidence="5">
    <location>
        <begin position="2128"/>
        <end position="2147"/>
    </location>
</feature>
<evidence type="ECO:0000256" key="2">
    <source>
        <dbReference type="ARBA" id="ARBA00004399"/>
    </source>
</evidence>
<dbReference type="InterPro" id="IPR056604">
    <property type="entry name" value="GBF1-like_TPR"/>
</dbReference>
<dbReference type="Gene3D" id="1.10.220.20">
    <property type="match status" value="1"/>
</dbReference>
<feature type="region of interest" description="Disordered" evidence="5">
    <location>
        <begin position="1622"/>
        <end position="1653"/>
    </location>
</feature>
<evidence type="ECO:0000259" key="6">
    <source>
        <dbReference type="PROSITE" id="PS50190"/>
    </source>
</evidence>
<dbReference type="InterPro" id="IPR000904">
    <property type="entry name" value="Sec7_dom"/>
</dbReference>
<dbReference type="EMBL" id="KQ460685">
    <property type="protein sequence ID" value="KPJ12857.1"/>
    <property type="molecule type" value="Genomic_DNA"/>
</dbReference>
<dbReference type="PROSITE" id="PS50190">
    <property type="entry name" value="SEC7"/>
    <property type="match status" value="1"/>
</dbReference>
<keyword evidence="4" id="KW-0333">Golgi apparatus</keyword>
<dbReference type="GO" id="GO:0005793">
    <property type="term" value="C:endoplasmic reticulum-Golgi intermediate compartment"/>
    <property type="evidence" value="ECO:0007669"/>
    <property type="project" value="UniProtKB-SubCell"/>
</dbReference>
<feature type="compositionally biased region" description="Pro residues" evidence="5">
    <location>
        <begin position="491"/>
        <end position="506"/>
    </location>
</feature>
<feature type="compositionally biased region" description="Basic and acidic residues" evidence="5">
    <location>
        <begin position="258"/>
        <end position="270"/>
    </location>
</feature>
<dbReference type="GO" id="GO:0005085">
    <property type="term" value="F:guanyl-nucleotide exchange factor activity"/>
    <property type="evidence" value="ECO:0007669"/>
    <property type="project" value="InterPro"/>
</dbReference>
<feature type="region of interest" description="Disordered" evidence="5">
    <location>
        <begin position="221"/>
        <end position="307"/>
    </location>
</feature>
<feature type="compositionally biased region" description="Polar residues" evidence="5">
    <location>
        <begin position="2130"/>
        <end position="2147"/>
    </location>
</feature>
<dbReference type="CDD" id="cd00171">
    <property type="entry name" value="Sec7"/>
    <property type="match status" value="1"/>
</dbReference>
<dbReference type="InterPro" id="IPR032691">
    <property type="entry name" value="Mon2/Sec7/BIG1-like_HUS"/>
</dbReference>
<dbReference type="GO" id="GO:0005794">
    <property type="term" value="C:Golgi apparatus"/>
    <property type="evidence" value="ECO:0007669"/>
    <property type="project" value="UniProtKB-SubCell"/>
</dbReference>
<comment type="subcellular location">
    <subcellularLocation>
        <location evidence="2">Endoplasmic reticulum-Golgi intermediate compartment</location>
    </subcellularLocation>
    <subcellularLocation>
        <location evidence="1">Golgi apparatus</location>
        <location evidence="1">cis-Golgi network</location>
    </subcellularLocation>
</comment>
<dbReference type="Pfam" id="PF01369">
    <property type="entry name" value="Sec7"/>
    <property type="match status" value="1"/>
</dbReference>
<accession>A0A194R5A3</accession>
<gene>
    <name evidence="7" type="ORF">RR48_10487</name>
</gene>
<evidence type="ECO:0000313" key="8">
    <source>
        <dbReference type="Proteomes" id="UP000053240"/>
    </source>
</evidence>
<dbReference type="GO" id="GO:0016197">
    <property type="term" value="P:endosomal transport"/>
    <property type="evidence" value="ECO:0007669"/>
    <property type="project" value="UniProtKB-ARBA"/>
</dbReference>
<feature type="compositionally biased region" description="Low complexity" evidence="5">
    <location>
        <begin position="1545"/>
        <end position="1559"/>
    </location>
</feature>
<dbReference type="FunFam" id="1.10.1000.11:FF:000007">
    <property type="entry name" value="Golgi-specific brefeldin A-resistance guanine nucleotide exchange factor 1"/>
    <property type="match status" value="1"/>
</dbReference>
<feature type="region of interest" description="Disordered" evidence="5">
    <location>
        <begin position="2104"/>
        <end position="2123"/>
    </location>
</feature>
<feature type="region of interest" description="Disordered" evidence="5">
    <location>
        <begin position="1510"/>
        <end position="1561"/>
    </location>
</feature>
<organism evidence="7 8">
    <name type="scientific">Papilio machaon</name>
    <name type="common">Old World swallowtail butterfly</name>
    <dbReference type="NCBI Taxonomy" id="76193"/>
    <lineage>
        <taxon>Eukaryota</taxon>
        <taxon>Metazoa</taxon>
        <taxon>Ecdysozoa</taxon>
        <taxon>Arthropoda</taxon>
        <taxon>Hexapoda</taxon>
        <taxon>Insecta</taxon>
        <taxon>Pterygota</taxon>
        <taxon>Neoptera</taxon>
        <taxon>Endopterygota</taxon>
        <taxon>Lepidoptera</taxon>
        <taxon>Glossata</taxon>
        <taxon>Ditrysia</taxon>
        <taxon>Papilionoidea</taxon>
        <taxon>Papilionidae</taxon>
        <taxon>Papilioninae</taxon>
        <taxon>Papilio</taxon>
    </lineage>
</organism>
<evidence type="ECO:0000256" key="1">
    <source>
        <dbReference type="ARBA" id="ARBA00004222"/>
    </source>
</evidence>
<keyword evidence="3" id="KW-0813">Transport</keyword>
<feature type="compositionally biased region" description="Polar residues" evidence="5">
    <location>
        <begin position="245"/>
        <end position="255"/>
    </location>
</feature>
<dbReference type="SMART" id="SM00222">
    <property type="entry name" value="Sec7"/>
    <property type="match status" value="1"/>
</dbReference>
<dbReference type="SUPFAM" id="SSF48425">
    <property type="entry name" value="Sec7 domain"/>
    <property type="match status" value="1"/>
</dbReference>
<dbReference type="InterPro" id="IPR035999">
    <property type="entry name" value="Sec7_dom_sf"/>
</dbReference>
<keyword evidence="8" id="KW-1185">Reference proteome</keyword>
<reference evidence="7 8" key="1">
    <citation type="journal article" date="2015" name="Nat. Commun.">
        <title>Outbred genome sequencing and CRISPR/Cas9 gene editing in butterflies.</title>
        <authorList>
            <person name="Li X."/>
            <person name="Fan D."/>
            <person name="Zhang W."/>
            <person name="Liu G."/>
            <person name="Zhang L."/>
            <person name="Zhao L."/>
            <person name="Fang X."/>
            <person name="Chen L."/>
            <person name="Dong Y."/>
            <person name="Chen Y."/>
            <person name="Ding Y."/>
            <person name="Zhao R."/>
            <person name="Feng M."/>
            <person name="Zhu Y."/>
            <person name="Feng Y."/>
            <person name="Jiang X."/>
            <person name="Zhu D."/>
            <person name="Xiang H."/>
            <person name="Feng X."/>
            <person name="Li S."/>
            <person name="Wang J."/>
            <person name="Zhang G."/>
            <person name="Kronforst M.R."/>
            <person name="Wang W."/>
        </authorList>
    </citation>
    <scope>NUCLEOTIDE SEQUENCE [LARGE SCALE GENOMIC DNA]</scope>
    <source>
        <strain evidence="7">Ya'a_city_454_Pm</strain>
        <tissue evidence="7">Whole body</tissue>
    </source>
</reference>
<evidence type="ECO:0000256" key="4">
    <source>
        <dbReference type="ARBA" id="ARBA00023034"/>
    </source>
</evidence>